<name>H5UML7_9MICO</name>
<evidence type="ECO:0008006" key="3">
    <source>
        <dbReference type="Google" id="ProtNLM"/>
    </source>
</evidence>
<dbReference type="AlphaFoldDB" id="H5UML7"/>
<dbReference type="GO" id="GO:0004061">
    <property type="term" value="F:arylformamidase activity"/>
    <property type="evidence" value="ECO:0007669"/>
    <property type="project" value="InterPro"/>
</dbReference>
<dbReference type="OrthoDB" id="7067800at2"/>
<dbReference type="STRING" id="1089455.MOPEL_002_00080"/>
<evidence type="ECO:0000313" key="2">
    <source>
        <dbReference type="Proteomes" id="UP000004367"/>
    </source>
</evidence>
<comment type="caution">
    <text evidence="1">The sequence shown here is derived from an EMBL/GenBank/DDBJ whole genome shotgun (WGS) entry which is preliminary data.</text>
</comment>
<evidence type="ECO:0000313" key="1">
    <source>
        <dbReference type="EMBL" id="GAB46975.1"/>
    </source>
</evidence>
<keyword evidence="2" id="KW-1185">Reference proteome</keyword>
<gene>
    <name evidence="1" type="ORF">MOPEL_002_00080</name>
</gene>
<proteinExistence type="predicted"/>
<dbReference type="InterPro" id="IPR007325">
    <property type="entry name" value="KFase/CYL"/>
</dbReference>
<protein>
    <recommendedName>
        <fullName evidence="3">Cyclase</fullName>
    </recommendedName>
</protein>
<accession>H5UML7</accession>
<dbReference type="Proteomes" id="UP000004367">
    <property type="component" value="Unassembled WGS sequence"/>
</dbReference>
<dbReference type="Gene3D" id="3.50.30.50">
    <property type="entry name" value="Putative cyclase"/>
    <property type="match status" value="1"/>
</dbReference>
<dbReference type="SUPFAM" id="SSF102198">
    <property type="entry name" value="Putative cyclase"/>
    <property type="match status" value="1"/>
</dbReference>
<dbReference type="Pfam" id="PF04199">
    <property type="entry name" value="Cyclase"/>
    <property type="match status" value="1"/>
</dbReference>
<dbReference type="InterPro" id="IPR037175">
    <property type="entry name" value="KFase_sf"/>
</dbReference>
<reference evidence="1 2" key="1">
    <citation type="submission" date="2012-02" db="EMBL/GenBank/DDBJ databases">
        <title>Whole genome shotgun sequence of Mobilicoccus pelagius NBRC 104925.</title>
        <authorList>
            <person name="Yoshida Y."/>
            <person name="Hosoyama A."/>
            <person name="Tsuchikane K."/>
            <person name="Katsumata H."/>
            <person name="Yamazaki S."/>
            <person name="Fujita N."/>
        </authorList>
    </citation>
    <scope>NUCLEOTIDE SEQUENCE [LARGE SCALE GENOMIC DNA]</scope>
    <source>
        <strain evidence="1 2">NBRC 104925</strain>
    </source>
</reference>
<sequence>MSDIRPMSEVLKDAPTNWGKWGPDDEVGSLNYLTPEEVMRGIAHVRSGRVFTLQRMIGDPKGDPLWPGREAAVRTQVLDESDWDEGGSAPEYPGGLHYADDKIEAFLQGSTQYDALGHVWYDGKIWNGFDADTTRGGLEKASITPIANRGIVGRGILLDIARWRGKDALDPAESFTHEDLMACAKDQGVKIEKHDILLVRTNFLKKFHEMGDAFYENFCEPGLVYSPELVQWFQEMEIPNLATDTIANEVTFDPTTGVALPLHCALMRNLGVALTEICDLEQIAEDCAEDRQYTFLYAAAPLKVHKAAGTPVNPLAVK</sequence>
<dbReference type="eggNOG" id="COG1878">
    <property type="taxonomic scope" value="Bacteria"/>
</dbReference>
<dbReference type="PANTHER" id="PTHR34861:SF10">
    <property type="entry name" value="CYCLASE"/>
    <property type="match status" value="1"/>
</dbReference>
<dbReference type="EMBL" id="BAFE01000002">
    <property type="protein sequence ID" value="GAB46975.1"/>
    <property type="molecule type" value="Genomic_DNA"/>
</dbReference>
<dbReference type="PANTHER" id="PTHR34861">
    <property type="match status" value="1"/>
</dbReference>
<organism evidence="1 2">
    <name type="scientific">Mobilicoccus pelagius NBRC 104925</name>
    <dbReference type="NCBI Taxonomy" id="1089455"/>
    <lineage>
        <taxon>Bacteria</taxon>
        <taxon>Bacillati</taxon>
        <taxon>Actinomycetota</taxon>
        <taxon>Actinomycetes</taxon>
        <taxon>Micrococcales</taxon>
        <taxon>Dermatophilaceae</taxon>
        <taxon>Mobilicoccus</taxon>
    </lineage>
</organism>
<dbReference type="GO" id="GO:0019441">
    <property type="term" value="P:L-tryptophan catabolic process to kynurenine"/>
    <property type="evidence" value="ECO:0007669"/>
    <property type="project" value="InterPro"/>
</dbReference>